<name>A0A1Y0ERE0_9BURK</name>
<dbReference type="OrthoDB" id="1643408at2"/>
<dbReference type="InterPro" id="IPR029039">
    <property type="entry name" value="Flavoprotein-like_sf"/>
</dbReference>
<dbReference type="Pfam" id="PF03358">
    <property type="entry name" value="FMN_red"/>
    <property type="match status" value="1"/>
</dbReference>
<keyword evidence="3" id="KW-0288">FMN</keyword>
<dbReference type="Gene3D" id="3.40.50.360">
    <property type="match status" value="1"/>
</dbReference>
<dbReference type="GO" id="GO:0008752">
    <property type="term" value="F:FMN reductase [NAD(P)H] activity"/>
    <property type="evidence" value="ECO:0007669"/>
    <property type="project" value="InterPro"/>
</dbReference>
<dbReference type="PANTHER" id="PTHR43408:SF1">
    <property type="entry name" value="FMN REDUCTASE (NADPH)"/>
    <property type="match status" value="1"/>
</dbReference>
<keyword evidence="2" id="KW-0285">Flavoprotein</keyword>
<dbReference type="InterPro" id="IPR020048">
    <property type="entry name" value="NADPH-dep_FMN_reduc_SsuE"/>
</dbReference>
<evidence type="ECO:0000256" key="3">
    <source>
        <dbReference type="ARBA" id="ARBA00022643"/>
    </source>
</evidence>
<feature type="domain" description="NADPH-dependent FMN reductase-like" evidence="5">
    <location>
        <begin position="1"/>
        <end position="141"/>
    </location>
</feature>
<accession>A0A1Y0ERE0</accession>
<evidence type="ECO:0000313" key="6">
    <source>
        <dbReference type="EMBL" id="ARU05990.1"/>
    </source>
</evidence>
<comment type="similarity">
    <text evidence="1">Belongs to the SsuE family.</text>
</comment>
<evidence type="ECO:0000256" key="1">
    <source>
        <dbReference type="ARBA" id="ARBA00005990"/>
    </source>
</evidence>
<dbReference type="NCBIfam" id="TIGR03567">
    <property type="entry name" value="FMN_reduc_SsuE"/>
    <property type="match status" value="1"/>
</dbReference>
<evidence type="ECO:0000313" key="7">
    <source>
        <dbReference type="Proteomes" id="UP000196138"/>
    </source>
</evidence>
<evidence type="ECO:0000256" key="2">
    <source>
        <dbReference type="ARBA" id="ARBA00022630"/>
    </source>
</evidence>
<evidence type="ECO:0000259" key="5">
    <source>
        <dbReference type="Pfam" id="PF03358"/>
    </source>
</evidence>
<gene>
    <name evidence="6" type="ORF">CCO03_16115</name>
</gene>
<sequence length="188" mass="19254">MSVLLIAGSPSEPSRSAALLDDAHAHLVARGVRVERLSVRDVSAEALLRADFSHASVLAAVRQVAQAKAIVVATPIYKAAYAGALKALLDVLPQSALQGKAVLPLATGGSPGHLLALDYALRPVLQALGARLVLQGIYATDAQIKRSPDGVHIDADIAQRVAHGLGSLLQEAGIAHALPASTPLAANA</sequence>
<reference evidence="6 7" key="1">
    <citation type="submission" date="2017-05" db="EMBL/GenBank/DDBJ databases">
        <authorList>
            <person name="Song R."/>
            <person name="Chenine A.L."/>
            <person name="Ruprecht R.M."/>
        </authorList>
    </citation>
    <scope>NUCLEOTIDE SEQUENCE [LARGE SCALE GENOMIC DNA]</scope>
    <source>
        <strain evidence="6 7">DSM 26136</strain>
    </source>
</reference>
<dbReference type="RefSeq" id="WP_087282688.1">
    <property type="nucleotide sequence ID" value="NZ_CP021455.1"/>
</dbReference>
<keyword evidence="4" id="KW-0560">Oxidoreductase</keyword>
<evidence type="ECO:0000256" key="4">
    <source>
        <dbReference type="ARBA" id="ARBA00023002"/>
    </source>
</evidence>
<protein>
    <submittedName>
        <fullName evidence="6">FMN reductase (NADPH)</fullName>
    </submittedName>
</protein>
<dbReference type="PANTHER" id="PTHR43408">
    <property type="entry name" value="FMN REDUCTASE (NADPH)"/>
    <property type="match status" value="1"/>
</dbReference>
<dbReference type="EMBL" id="CP021455">
    <property type="protein sequence ID" value="ARU05990.1"/>
    <property type="molecule type" value="Genomic_DNA"/>
</dbReference>
<dbReference type="InterPro" id="IPR005025">
    <property type="entry name" value="FMN_Rdtase-like_dom"/>
</dbReference>
<dbReference type="InterPro" id="IPR051814">
    <property type="entry name" value="NAD(P)H-dep_FMN_reductase"/>
</dbReference>
<dbReference type="KEGG" id="cser:CCO03_16115"/>
<keyword evidence="7" id="KW-1185">Reference proteome</keyword>
<dbReference type="SUPFAM" id="SSF52218">
    <property type="entry name" value="Flavoproteins"/>
    <property type="match status" value="1"/>
</dbReference>
<dbReference type="Proteomes" id="UP000196138">
    <property type="component" value="Chromosome"/>
</dbReference>
<organism evidence="6 7">
    <name type="scientific">Comamonas serinivorans</name>
    <dbReference type="NCBI Taxonomy" id="1082851"/>
    <lineage>
        <taxon>Bacteria</taxon>
        <taxon>Pseudomonadati</taxon>
        <taxon>Pseudomonadota</taxon>
        <taxon>Betaproteobacteria</taxon>
        <taxon>Burkholderiales</taxon>
        <taxon>Comamonadaceae</taxon>
        <taxon>Comamonas</taxon>
    </lineage>
</organism>
<dbReference type="GO" id="GO:0046306">
    <property type="term" value="P:alkanesulfonate catabolic process"/>
    <property type="evidence" value="ECO:0007669"/>
    <property type="project" value="InterPro"/>
</dbReference>
<proteinExistence type="inferred from homology"/>
<dbReference type="AlphaFoldDB" id="A0A1Y0ERE0"/>